<protein>
    <recommendedName>
        <fullName evidence="4">Reverse transcriptase domain-containing protein</fullName>
    </recommendedName>
</protein>
<evidence type="ECO:0000313" key="2">
    <source>
        <dbReference type="EMBL" id="GBM41053.1"/>
    </source>
</evidence>
<evidence type="ECO:0000313" key="3">
    <source>
        <dbReference type="Proteomes" id="UP000499080"/>
    </source>
</evidence>
<feature type="compositionally biased region" description="Basic and acidic residues" evidence="1">
    <location>
        <begin position="14"/>
        <end position="32"/>
    </location>
</feature>
<dbReference type="Proteomes" id="UP000499080">
    <property type="component" value="Unassembled WGS sequence"/>
</dbReference>
<keyword evidence="3" id="KW-1185">Reference proteome</keyword>
<accession>A0A4Y2FIY0</accession>
<gene>
    <name evidence="2" type="ORF">AVEN_180957_1</name>
</gene>
<proteinExistence type="predicted"/>
<organism evidence="2 3">
    <name type="scientific">Araneus ventricosus</name>
    <name type="common">Orbweaver spider</name>
    <name type="synonym">Epeira ventricosa</name>
    <dbReference type="NCBI Taxonomy" id="182803"/>
    <lineage>
        <taxon>Eukaryota</taxon>
        <taxon>Metazoa</taxon>
        <taxon>Ecdysozoa</taxon>
        <taxon>Arthropoda</taxon>
        <taxon>Chelicerata</taxon>
        <taxon>Arachnida</taxon>
        <taxon>Araneae</taxon>
        <taxon>Araneomorphae</taxon>
        <taxon>Entelegynae</taxon>
        <taxon>Araneoidea</taxon>
        <taxon>Araneidae</taxon>
        <taxon>Araneus</taxon>
    </lineage>
</organism>
<name>A0A4Y2FIY0_ARAVE</name>
<feature type="region of interest" description="Disordered" evidence="1">
    <location>
        <begin position="1"/>
        <end position="32"/>
    </location>
</feature>
<evidence type="ECO:0000256" key="1">
    <source>
        <dbReference type="SAM" id="MobiDB-lite"/>
    </source>
</evidence>
<dbReference type="EMBL" id="BGPR01000950">
    <property type="protein sequence ID" value="GBM41053.1"/>
    <property type="molecule type" value="Genomic_DNA"/>
</dbReference>
<dbReference type="AlphaFoldDB" id="A0A4Y2FIY0"/>
<reference evidence="2 3" key="1">
    <citation type="journal article" date="2019" name="Sci. Rep.">
        <title>Orb-weaving spider Araneus ventricosus genome elucidates the spidroin gene catalogue.</title>
        <authorList>
            <person name="Kono N."/>
            <person name="Nakamura H."/>
            <person name="Ohtoshi R."/>
            <person name="Moran D.A.P."/>
            <person name="Shinohara A."/>
            <person name="Yoshida Y."/>
            <person name="Fujiwara M."/>
            <person name="Mori M."/>
            <person name="Tomita M."/>
            <person name="Arakawa K."/>
        </authorList>
    </citation>
    <scope>NUCLEOTIDE SEQUENCE [LARGE SCALE GENOMIC DNA]</scope>
</reference>
<sequence length="281" mass="32504">MKNLRSLPRWQRSQQERMEQRQEKMNHKMDKGQDDMTAHIECQVEAGNCRIGLFDDDIILWCCDSDIDMIESILNNEIQRVEVFATDHKFCFNPLKSVTGFFTTNRHLYRYSPKISLNGHTLQCEKNPKYLGIVLDPGVTCNKPIDLLVECPVIELLSSARWDVEGQGGRKISLFSLMNLIIPRIFCLETRFVIQYLVNWRDVSDRRGMDILETQDPEQYLCSSSTIDTSHVNLKYNDIADSLAKEVTTMPQAHVEPLTYLELYSRRKASSLFSSFLGSIH</sequence>
<evidence type="ECO:0008006" key="4">
    <source>
        <dbReference type="Google" id="ProtNLM"/>
    </source>
</evidence>
<comment type="caution">
    <text evidence="2">The sequence shown here is derived from an EMBL/GenBank/DDBJ whole genome shotgun (WGS) entry which is preliminary data.</text>
</comment>